<proteinExistence type="predicted"/>
<sequence>MLGLLTLPIKAPVGGIAWIARQVAEAALKQWLDPARIEAAMLALEKRLEAGEIAEAEFEAQEAALLAELRQIRAERQAREGA</sequence>
<evidence type="ECO:0000313" key="1">
    <source>
        <dbReference type="EMBL" id="MBK1661882.1"/>
    </source>
</evidence>
<evidence type="ECO:0000313" key="2">
    <source>
        <dbReference type="Proteomes" id="UP000697995"/>
    </source>
</evidence>
<name>A0ABS1D6K8_9PROT</name>
<keyword evidence="2" id="KW-1185">Reference proteome</keyword>
<gene>
    <name evidence="1" type="ORF">CKO45_27190</name>
</gene>
<dbReference type="Proteomes" id="UP000697995">
    <property type="component" value="Unassembled WGS sequence"/>
</dbReference>
<reference evidence="1 2" key="1">
    <citation type="journal article" date="2020" name="Microorganisms">
        <title>Osmotic Adaptation and Compatible Solute Biosynthesis of Phototrophic Bacteria as Revealed from Genome Analyses.</title>
        <authorList>
            <person name="Imhoff J.F."/>
            <person name="Rahn T."/>
            <person name="Kunzel S."/>
            <person name="Keller A."/>
            <person name="Neulinger S.C."/>
        </authorList>
    </citation>
    <scope>NUCLEOTIDE SEQUENCE [LARGE SCALE GENOMIC DNA]</scope>
    <source>
        <strain evidence="1 2">DSM 15382</strain>
    </source>
</reference>
<dbReference type="Pfam" id="PF05120">
    <property type="entry name" value="GvpG"/>
    <property type="match status" value="1"/>
</dbReference>
<dbReference type="EMBL" id="NRSG01000395">
    <property type="protein sequence ID" value="MBK1661882.1"/>
    <property type="molecule type" value="Genomic_DNA"/>
</dbReference>
<protein>
    <submittedName>
        <fullName evidence="1">Gas vesicle protein</fullName>
    </submittedName>
</protein>
<comment type="caution">
    <text evidence="1">The sequence shown here is derived from an EMBL/GenBank/DDBJ whole genome shotgun (WGS) entry which is preliminary data.</text>
</comment>
<dbReference type="RefSeq" id="WP_133222672.1">
    <property type="nucleotide sequence ID" value="NZ_NRSG01000395.1"/>
</dbReference>
<dbReference type="InterPro" id="IPR007804">
    <property type="entry name" value="GvpG"/>
</dbReference>
<accession>A0ABS1D6K8</accession>
<organism evidence="1 2">
    <name type="scientific">Paracraurococcus ruber</name>
    <dbReference type="NCBI Taxonomy" id="77675"/>
    <lineage>
        <taxon>Bacteria</taxon>
        <taxon>Pseudomonadati</taxon>
        <taxon>Pseudomonadota</taxon>
        <taxon>Alphaproteobacteria</taxon>
        <taxon>Acetobacterales</taxon>
        <taxon>Roseomonadaceae</taxon>
        <taxon>Paracraurococcus</taxon>
    </lineage>
</organism>